<dbReference type="InterPro" id="IPR014752">
    <property type="entry name" value="Arrestin-like_C"/>
</dbReference>
<comment type="caution">
    <text evidence="2">The sequence shown here is derived from an EMBL/GenBank/DDBJ whole genome shotgun (WGS) entry which is preliminary data.</text>
</comment>
<gene>
    <name evidence="2" type="ORF">Poli38472_010118</name>
</gene>
<sequence>MGLFPRSAKVHVHVEQPTLLPGDTVTGVVTLEVLQAIDVQELLITLEGKEHLKWEETSGDSSSTYHRYHDLFSLATRCQVHATLIPGETSYPFSFQLPHGIPASFEYKNPGVRLLDWVEVRTEYKVTAEVTRNGRLTWSLTGSADLTVQPTAESLRVFLDSKPASALASQIVRAMGLFKRGQCHARVDLRSDVIPLGSEIKLTAFVDNDSAQKIKDVRVILYEDCVIDQEPTSGKRIERGTRRVIERKMPPEHVNGIVNGKPIALTLPLSEVDKMSPNMSSHFIQSLSYRLAVEVSLSLSSRVKVDVPIRVVHKDHVGISAPTTKLQCLG</sequence>
<dbReference type="SMART" id="SM01017">
    <property type="entry name" value="Arrestin_C"/>
    <property type="match status" value="1"/>
</dbReference>
<dbReference type="SUPFAM" id="SSF81296">
    <property type="entry name" value="E set domains"/>
    <property type="match status" value="1"/>
</dbReference>
<dbReference type="Proteomes" id="UP000794436">
    <property type="component" value="Unassembled WGS sequence"/>
</dbReference>
<dbReference type="GO" id="GO:0005737">
    <property type="term" value="C:cytoplasm"/>
    <property type="evidence" value="ECO:0007669"/>
    <property type="project" value="TreeGrafter"/>
</dbReference>
<dbReference type="InterPro" id="IPR014756">
    <property type="entry name" value="Ig_E-set"/>
</dbReference>
<dbReference type="EMBL" id="SPLM01000111">
    <property type="protein sequence ID" value="TMW58559.1"/>
    <property type="molecule type" value="Genomic_DNA"/>
</dbReference>
<name>A0A8K1FF24_PYTOL</name>
<dbReference type="Pfam" id="PF00339">
    <property type="entry name" value="Arrestin_N"/>
    <property type="match status" value="1"/>
</dbReference>
<dbReference type="AlphaFoldDB" id="A0A8K1FF24"/>
<dbReference type="OrthoDB" id="2333384at2759"/>
<feature type="domain" description="Arrestin C-terminal-like" evidence="1">
    <location>
        <begin position="179"/>
        <end position="316"/>
    </location>
</feature>
<dbReference type="InterPro" id="IPR050357">
    <property type="entry name" value="Arrestin_domain-protein"/>
</dbReference>
<organism evidence="2 3">
    <name type="scientific">Pythium oligandrum</name>
    <name type="common">Mycoparasitic fungus</name>
    <dbReference type="NCBI Taxonomy" id="41045"/>
    <lineage>
        <taxon>Eukaryota</taxon>
        <taxon>Sar</taxon>
        <taxon>Stramenopiles</taxon>
        <taxon>Oomycota</taxon>
        <taxon>Peronosporomycetes</taxon>
        <taxon>Pythiales</taxon>
        <taxon>Pythiaceae</taxon>
        <taxon>Pythium</taxon>
    </lineage>
</organism>
<reference evidence="2" key="1">
    <citation type="submission" date="2019-03" db="EMBL/GenBank/DDBJ databases">
        <title>Long read genome sequence of the mycoparasitic Pythium oligandrum ATCC 38472 isolated from sugarbeet rhizosphere.</title>
        <authorList>
            <person name="Gaulin E."/>
        </authorList>
    </citation>
    <scope>NUCLEOTIDE SEQUENCE</scope>
    <source>
        <strain evidence="2">ATCC 38472_TT</strain>
    </source>
</reference>
<dbReference type="PANTHER" id="PTHR11188:SF17">
    <property type="entry name" value="FI21816P1"/>
    <property type="match status" value="1"/>
</dbReference>
<dbReference type="InterPro" id="IPR011021">
    <property type="entry name" value="Arrestin-like_N"/>
</dbReference>
<dbReference type="Pfam" id="PF02752">
    <property type="entry name" value="Arrestin_C"/>
    <property type="match status" value="1"/>
</dbReference>
<evidence type="ECO:0000259" key="1">
    <source>
        <dbReference type="SMART" id="SM01017"/>
    </source>
</evidence>
<dbReference type="PANTHER" id="PTHR11188">
    <property type="entry name" value="ARRESTIN DOMAIN CONTAINING PROTEIN"/>
    <property type="match status" value="1"/>
</dbReference>
<dbReference type="InterPro" id="IPR011022">
    <property type="entry name" value="Arrestin_C-like"/>
</dbReference>
<accession>A0A8K1FF24</accession>
<dbReference type="Gene3D" id="2.60.40.640">
    <property type="match status" value="2"/>
</dbReference>
<dbReference type="GO" id="GO:0015031">
    <property type="term" value="P:protein transport"/>
    <property type="evidence" value="ECO:0007669"/>
    <property type="project" value="TreeGrafter"/>
</dbReference>
<evidence type="ECO:0000313" key="3">
    <source>
        <dbReference type="Proteomes" id="UP000794436"/>
    </source>
</evidence>
<protein>
    <recommendedName>
        <fullName evidence="1">Arrestin C-terminal-like domain-containing protein</fullName>
    </recommendedName>
</protein>
<evidence type="ECO:0000313" key="2">
    <source>
        <dbReference type="EMBL" id="TMW58559.1"/>
    </source>
</evidence>
<keyword evidence="3" id="KW-1185">Reference proteome</keyword>
<proteinExistence type="predicted"/>